<gene>
    <name evidence="1" type="ORF">FRZ06_12145</name>
</gene>
<sequence length="207" mass="24068">MAIKKDDNYFGTFVELVNYSCQAANLLSEIMHNFNPDELEEKMKEMHNIEHAGDVERHIMMKKLAKEFITPIEREDIVAMADAIDNVTDAIEDVLMRMYMFNIKTMREDSLKMAEIIVKCCEALREALVEFHNFRKSHTLHGLIVEINRMEEEGDQLFTKATRNLYVQGKDPLEVYGWGRTLHYMEICCDACEDVADVIESVMMKNS</sequence>
<reference evidence="1" key="1">
    <citation type="submission" date="2019-08" db="EMBL/GenBank/DDBJ databases">
        <title>Genome sequence of Clostridiales bacterium MT110.</title>
        <authorList>
            <person name="Cao J."/>
        </authorList>
    </citation>
    <scope>NUCLEOTIDE SEQUENCE</scope>
    <source>
        <strain evidence="1">MT110</strain>
    </source>
</reference>
<proteinExistence type="predicted"/>
<evidence type="ECO:0000313" key="2">
    <source>
        <dbReference type="Proteomes" id="UP000594014"/>
    </source>
</evidence>
<protein>
    <submittedName>
        <fullName evidence="1">DUF47 family protein</fullName>
    </submittedName>
</protein>
<accession>A0ACD1AC44</accession>
<dbReference type="EMBL" id="CP042469">
    <property type="protein sequence ID" value="QOX64031.1"/>
    <property type="molecule type" value="Genomic_DNA"/>
</dbReference>
<name>A0ACD1AC44_9FIRM</name>
<organism evidence="1 2">
    <name type="scientific">Anoxybacterium hadale</name>
    <dbReference type="NCBI Taxonomy" id="3408580"/>
    <lineage>
        <taxon>Bacteria</taxon>
        <taxon>Bacillati</taxon>
        <taxon>Bacillota</taxon>
        <taxon>Clostridia</taxon>
        <taxon>Peptostreptococcales</taxon>
        <taxon>Anaerovoracaceae</taxon>
        <taxon>Anoxybacterium</taxon>
    </lineage>
</organism>
<keyword evidence="2" id="KW-1185">Reference proteome</keyword>
<dbReference type="Proteomes" id="UP000594014">
    <property type="component" value="Chromosome"/>
</dbReference>
<evidence type="ECO:0000313" key="1">
    <source>
        <dbReference type="EMBL" id="QOX64031.1"/>
    </source>
</evidence>